<feature type="non-terminal residue" evidence="9">
    <location>
        <position position="331"/>
    </location>
</feature>
<sequence length="331" mass="33936">MVDGAADGRPAVVAGRYRVLRAAAGGACTLELHGYDERLGRAVSLEVLRPEWRSDAGLRASFAAAARRAARLQHHHVLRVFDVVSDDGAPAVVTELAAGGTLADRLRGGILDEAAAQRLVLAVLAALDAAHGTGLLHLDVTPSNVLFDEHGTVEVARFGVLDALYRAVRATPGAGAEAAAEGPDRLVLPVPMARQAPECRAGAEPTAAADLWSVGALVYRALTGSPFSTGRPADAPLSPLASLASLRPGVDRGLAAVVAKALDPRPEHRFASAVEMAAAVAPSRRSTTVAPALVPADPAPPRSDDRETDRTGPVGAVRTGPVGAVRTGPVG</sequence>
<dbReference type="InterPro" id="IPR000719">
    <property type="entry name" value="Prot_kinase_dom"/>
</dbReference>
<proteinExistence type="predicted"/>
<name>A0ABW9QUL8_9ACTN</name>
<keyword evidence="10" id="KW-1185">Reference proteome</keyword>
<gene>
    <name evidence="9" type="ORF">GHK86_04970</name>
</gene>
<protein>
    <recommendedName>
        <fullName evidence="1">non-specific serine/threonine protein kinase</fullName>
        <ecNumber evidence="1">2.7.11.1</ecNumber>
    </recommendedName>
</protein>
<dbReference type="Gene3D" id="1.10.510.10">
    <property type="entry name" value="Transferase(Phosphotransferase) domain 1"/>
    <property type="match status" value="1"/>
</dbReference>
<dbReference type="InterPro" id="IPR011009">
    <property type="entry name" value="Kinase-like_dom_sf"/>
</dbReference>
<organism evidence="9 10">
    <name type="scientific">Acidiferrimicrobium australe</name>
    <dbReference type="NCBI Taxonomy" id="2664430"/>
    <lineage>
        <taxon>Bacteria</taxon>
        <taxon>Bacillati</taxon>
        <taxon>Actinomycetota</taxon>
        <taxon>Acidimicrobiia</taxon>
        <taxon>Acidimicrobiales</taxon>
        <taxon>Acidimicrobiaceae</taxon>
        <taxon>Acidiferrimicrobium</taxon>
    </lineage>
</organism>
<comment type="caution">
    <text evidence="9">The sequence shown here is derived from an EMBL/GenBank/DDBJ whole genome shotgun (WGS) entry which is preliminary data.</text>
</comment>
<evidence type="ECO:0000313" key="9">
    <source>
        <dbReference type="EMBL" id="MST32078.1"/>
    </source>
</evidence>
<evidence type="ECO:0000256" key="2">
    <source>
        <dbReference type="ARBA" id="ARBA00022527"/>
    </source>
</evidence>
<evidence type="ECO:0000256" key="3">
    <source>
        <dbReference type="ARBA" id="ARBA00022679"/>
    </source>
</evidence>
<dbReference type="Pfam" id="PF00069">
    <property type="entry name" value="Pkinase"/>
    <property type="match status" value="1"/>
</dbReference>
<evidence type="ECO:0000259" key="8">
    <source>
        <dbReference type="PROSITE" id="PS50011"/>
    </source>
</evidence>
<dbReference type="PROSITE" id="PS00109">
    <property type="entry name" value="PROTEIN_KINASE_TYR"/>
    <property type="match status" value="1"/>
</dbReference>
<dbReference type="EMBL" id="WJHE01000207">
    <property type="protein sequence ID" value="MST32078.1"/>
    <property type="molecule type" value="Genomic_DNA"/>
</dbReference>
<evidence type="ECO:0000256" key="5">
    <source>
        <dbReference type="ARBA" id="ARBA00022777"/>
    </source>
</evidence>
<evidence type="ECO:0000256" key="7">
    <source>
        <dbReference type="SAM" id="MobiDB-lite"/>
    </source>
</evidence>
<keyword evidence="4" id="KW-0547">Nucleotide-binding</keyword>
<dbReference type="Gene3D" id="3.30.200.20">
    <property type="entry name" value="Phosphorylase Kinase, domain 1"/>
    <property type="match status" value="1"/>
</dbReference>
<keyword evidence="5 9" id="KW-0418">Kinase</keyword>
<keyword evidence="6" id="KW-0067">ATP-binding</keyword>
<dbReference type="Proteomes" id="UP000437736">
    <property type="component" value="Unassembled WGS sequence"/>
</dbReference>
<feature type="region of interest" description="Disordered" evidence="7">
    <location>
        <begin position="284"/>
        <end position="331"/>
    </location>
</feature>
<dbReference type="PROSITE" id="PS50011">
    <property type="entry name" value="PROTEIN_KINASE_DOM"/>
    <property type="match status" value="1"/>
</dbReference>
<evidence type="ECO:0000313" key="10">
    <source>
        <dbReference type="Proteomes" id="UP000437736"/>
    </source>
</evidence>
<evidence type="ECO:0000256" key="4">
    <source>
        <dbReference type="ARBA" id="ARBA00022741"/>
    </source>
</evidence>
<feature type="domain" description="Protein kinase" evidence="8">
    <location>
        <begin position="17"/>
        <end position="293"/>
    </location>
</feature>
<evidence type="ECO:0000256" key="1">
    <source>
        <dbReference type="ARBA" id="ARBA00012513"/>
    </source>
</evidence>
<dbReference type="SMART" id="SM00220">
    <property type="entry name" value="S_TKc"/>
    <property type="match status" value="1"/>
</dbReference>
<dbReference type="SUPFAM" id="SSF56112">
    <property type="entry name" value="Protein kinase-like (PK-like)"/>
    <property type="match status" value="1"/>
</dbReference>
<dbReference type="PANTHER" id="PTHR43289:SF6">
    <property type="entry name" value="SERINE_THREONINE-PROTEIN KINASE NEKL-3"/>
    <property type="match status" value="1"/>
</dbReference>
<dbReference type="PANTHER" id="PTHR43289">
    <property type="entry name" value="MITOGEN-ACTIVATED PROTEIN KINASE KINASE KINASE 20-RELATED"/>
    <property type="match status" value="1"/>
</dbReference>
<accession>A0ABW9QUL8</accession>
<keyword evidence="3" id="KW-0808">Transferase</keyword>
<evidence type="ECO:0000256" key="6">
    <source>
        <dbReference type="ARBA" id="ARBA00022840"/>
    </source>
</evidence>
<dbReference type="InterPro" id="IPR008266">
    <property type="entry name" value="Tyr_kinase_AS"/>
</dbReference>
<dbReference type="EC" id="2.7.11.1" evidence="1"/>
<reference evidence="9 10" key="1">
    <citation type="submission" date="2019-11" db="EMBL/GenBank/DDBJ databases">
        <title>Acidiferrimicrobium australis gen. nov., sp. nov., an acidophilic and obligately heterotrophic, member of the Actinobacteria that catalyses dissimilatory oxido- reduction of iron isolated from metal-rich acidic water in Chile.</title>
        <authorList>
            <person name="Gonzalez D."/>
            <person name="Huber K."/>
            <person name="Hedrich S."/>
            <person name="Rojas-Villalobos C."/>
            <person name="Quatrini R."/>
            <person name="Dinamarca M.A."/>
            <person name="Schwarz A."/>
            <person name="Canales C."/>
            <person name="Nancucheo I."/>
        </authorList>
    </citation>
    <scope>NUCLEOTIDE SEQUENCE [LARGE SCALE GENOMIC DNA]</scope>
    <source>
        <strain evidence="9 10">USS-CCA1</strain>
    </source>
</reference>
<dbReference type="GO" id="GO:0016301">
    <property type="term" value="F:kinase activity"/>
    <property type="evidence" value="ECO:0007669"/>
    <property type="project" value="UniProtKB-KW"/>
</dbReference>
<keyword evidence="2" id="KW-0723">Serine/threonine-protein kinase</keyword>